<dbReference type="SUPFAM" id="SSF56112">
    <property type="entry name" value="Protein kinase-like (PK-like)"/>
    <property type="match status" value="1"/>
</dbReference>
<dbReference type="InterPro" id="IPR011009">
    <property type="entry name" value="Kinase-like_dom_sf"/>
</dbReference>
<feature type="non-terminal residue" evidence="1">
    <location>
        <position position="59"/>
    </location>
</feature>
<dbReference type="AlphaFoldDB" id="A0A9N9N8Z1"/>
<comment type="caution">
    <text evidence="1">The sequence shown here is derived from an EMBL/GenBank/DDBJ whole genome shotgun (WGS) entry which is preliminary data.</text>
</comment>
<keyword evidence="2" id="KW-1185">Reference proteome</keyword>
<evidence type="ECO:0000313" key="2">
    <source>
        <dbReference type="Proteomes" id="UP000789508"/>
    </source>
</evidence>
<name>A0A9N9N8Z1_9GLOM</name>
<dbReference type="Gene3D" id="1.10.510.10">
    <property type="entry name" value="Transferase(Phosphotransferase) domain 1"/>
    <property type="match status" value="1"/>
</dbReference>
<accession>A0A9N9N8Z1</accession>
<organism evidence="1 2">
    <name type="scientific">Ambispora leptoticha</name>
    <dbReference type="NCBI Taxonomy" id="144679"/>
    <lineage>
        <taxon>Eukaryota</taxon>
        <taxon>Fungi</taxon>
        <taxon>Fungi incertae sedis</taxon>
        <taxon>Mucoromycota</taxon>
        <taxon>Glomeromycotina</taxon>
        <taxon>Glomeromycetes</taxon>
        <taxon>Archaeosporales</taxon>
        <taxon>Ambisporaceae</taxon>
        <taxon>Ambispora</taxon>
    </lineage>
</organism>
<proteinExistence type="predicted"/>
<evidence type="ECO:0000313" key="1">
    <source>
        <dbReference type="EMBL" id="CAG8713141.1"/>
    </source>
</evidence>
<dbReference type="OrthoDB" id="2432631at2759"/>
<dbReference type="EMBL" id="CAJVPS010023285">
    <property type="protein sequence ID" value="CAG8713141.1"/>
    <property type="molecule type" value="Genomic_DNA"/>
</dbReference>
<gene>
    <name evidence="1" type="ORF">ALEPTO_LOCUS11977</name>
</gene>
<sequence length="59" mass="6733">MSELSTETKPFNGYRFDTELALKIIDGLRPEFTDIVPDCFIKLAKQCMSPIPQERPTAE</sequence>
<dbReference type="Proteomes" id="UP000789508">
    <property type="component" value="Unassembled WGS sequence"/>
</dbReference>
<protein>
    <submittedName>
        <fullName evidence="1">6095_t:CDS:1</fullName>
    </submittedName>
</protein>
<reference evidence="1" key="1">
    <citation type="submission" date="2021-06" db="EMBL/GenBank/DDBJ databases">
        <authorList>
            <person name="Kallberg Y."/>
            <person name="Tangrot J."/>
            <person name="Rosling A."/>
        </authorList>
    </citation>
    <scope>NUCLEOTIDE SEQUENCE</scope>
    <source>
        <strain evidence="1">FL130A</strain>
    </source>
</reference>